<evidence type="ECO:0000313" key="1">
    <source>
        <dbReference type="EMBL" id="ADY00940.1"/>
    </source>
</evidence>
<evidence type="ECO:0000313" key="2">
    <source>
        <dbReference type="Proteomes" id="UP000007485"/>
    </source>
</evidence>
<dbReference type="Proteomes" id="UP000007485">
    <property type="component" value="Chromosome"/>
</dbReference>
<name>F0QW16_VULM7</name>
<reference evidence="1 2" key="1">
    <citation type="journal article" date="2011" name="J. Bacteriol.">
        <title>Complete genome sequence of 'Vulcanisaeta moutnovskia' strain 768-28, a novel member of the hyperthermophilic crenarchaeal genus vulcanisaeta.</title>
        <authorList>
            <person name="Gumerov V.M."/>
            <person name="Mardanov A.V."/>
            <person name="Beletsky A.V."/>
            <person name="Prokofeva M.I."/>
            <person name="Bonch-Osmolovskaya E.A."/>
            <person name="Ravin N.V."/>
            <person name="Skryabin K.G."/>
        </authorList>
    </citation>
    <scope>NUCLEOTIDE SEQUENCE [LARGE SCALE GENOMIC DNA]</scope>
    <source>
        <strain evidence="1 2">768-28</strain>
    </source>
</reference>
<keyword evidence="2" id="KW-1185">Reference proteome</keyword>
<dbReference type="eggNOG" id="arCOG05663">
    <property type="taxonomic scope" value="Archaea"/>
</dbReference>
<protein>
    <submittedName>
        <fullName evidence="1">Uncharacterized protein</fullName>
    </submittedName>
</protein>
<dbReference type="EMBL" id="CP002529">
    <property type="protein sequence ID" value="ADY00940.1"/>
    <property type="molecule type" value="Genomic_DNA"/>
</dbReference>
<accession>F0QW16</accession>
<dbReference type="OrthoDB" id="26650at2157"/>
<dbReference type="HOGENOM" id="CLU_2204263_0_0_2"/>
<gene>
    <name evidence="1" type="ordered locus">VMUT_0729</name>
</gene>
<proteinExistence type="predicted"/>
<organism evidence="1 2">
    <name type="scientific">Vulcanisaeta moutnovskia (strain 768-28)</name>
    <dbReference type="NCBI Taxonomy" id="985053"/>
    <lineage>
        <taxon>Archaea</taxon>
        <taxon>Thermoproteota</taxon>
        <taxon>Thermoprotei</taxon>
        <taxon>Thermoproteales</taxon>
        <taxon>Thermoproteaceae</taxon>
        <taxon>Vulcanisaeta</taxon>
    </lineage>
</organism>
<dbReference type="AlphaFoldDB" id="F0QW16"/>
<dbReference type="KEGG" id="vmo:VMUT_0729"/>
<sequence length="107" mass="12211">MSNLDKRVYELHSRVMSEFMGGRCYDIDESLVIDCIKNALTGIGLSINDVALFDIDGNVTRDINSAKYVRVTATSNYINGEQIFTFALLKFRDKYRVLYLQSAIKED</sequence>